<keyword evidence="1" id="KW-1133">Transmembrane helix</keyword>
<comment type="caution">
    <text evidence="3">The sequence shown here is derived from an EMBL/GenBank/DDBJ whole genome shotgun (WGS) entry which is preliminary data.</text>
</comment>
<dbReference type="OrthoDB" id="10654339at2759"/>
<proteinExistence type="predicted"/>
<feature type="transmembrane region" description="Helical" evidence="1">
    <location>
        <begin position="300"/>
        <end position="318"/>
    </location>
</feature>
<protein>
    <submittedName>
        <fullName evidence="3">Uncharacterized protein</fullName>
    </submittedName>
</protein>
<feature type="chain" id="PRO_5029776432" evidence="2">
    <location>
        <begin position="16"/>
        <end position="344"/>
    </location>
</feature>
<evidence type="ECO:0000313" key="3">
    <source>
        <dbReference type="EMBL" id="KAF4652777.1"/>
    </source>
</evidence>
<sequence length="344" mass="39439">MVVFLLLLLRVKGHSESEVYSEDDTSTTTRLPLNLFNYDDDRLLYTKSEYEWENYGKQELEMSEKQNEERGHRRGDTSFDEMKVVELLEGLIKHHNEIAEQGHYFTHSDAQRMSRVTERIVEMLSELEELDNGIRNGDILSRLGHLQELHPELVDAALEGTHRDYLHELADRGLFRNADGHYIGEYYGGRDTGKQEMNANDRPDEMVHPEVTTTATTAIQEITKWMGAETVNEGVQIGEVSVEEVSDIHGEVLHHEPEHSNAPYGLAHKVLVPPPTQRNLRETVVEEPDLINRSEPTMKASEIVLLALIGVVVLGYIVQKLKHYHEMRSLHFKHETSSDLLDDL</sequence>
<keyword evidence="1" id="KW-0812">Transmembrane</keyword>
<evidence type="ECO:0000256" key="2">
    <source>
        <dbReference type="SAM" id="SignalP"/>
    </source>
</evidence>
<accession>A0A7J6L0S8</accession>
<keyword evidence="2" id="KW-0732">Signal</keyword>
<keyword evidence="1" id="KW-0472">Membrane</keyword>
<reference evidence="3 4" key="1">
    <citation type="submission" date="2020-04" db="EMBL/GenBank/DDBJ databases">
        <title>Perkinsus chesapeaki whole genome sequence.</title>
        <authorList>
            <person name="Bogema D.R."/>
        </authorList>
    </citation>
    <scope>NUCLEOTIDE SEQUENCE [LARGE SCALE GENOMIC DNA]</scope>
    <source>
        <strain evidence="3">ATCC PRA-425</strain>
    </source>
</reference>
<dbReference type="Proteomes" id="UP000591131">
    <property type="component" value="Unassembled WGS sequence"/>
</dbReference>
<gene>
    <name evidence="3" type="ORF">FOL47_010856</name>
</gene>
<dbReference type="AlphaFoldDB" id="A0A7J6L0S8"/>
<name>A0A7J6L0S8_PERCH</name>
<evidence type="ECO:0000313" key="4">
    <source>
        <dbReference type="Proteomes" id="UP000591131"/>
    </source>
</evidence>
<keyword evidence="4" id="KW-1185">Reference proteome</keyword>
<evidence type="ECO:0000256" key="1">
    <source>
        <dbReference type="SAM" id="Phobius"/>
    </source>
</evidence>
<feature type="signal peptide" evidence="2">
    <location>
        <begin position="1"/>
        <end position="15"/>
    </location>
</feature>
<organism evidence="3 4">
    <name type="scientific">Perkinsus chesapeaki</name>
    <name type="common">Clam parasite</name>
    <name type="synonym">Perkinsus andrewsi</name>
    <dbReference type="NCBI Taxonomy" id="330153"/>
    <lineage>
        <taxon>Eukaryota</taxon>
        <taxon>Sar</taxon>
        <taxon>Alveolata</taxon>
        <taxon>Perkinsozoa</taxon>
        <taxon>Perkinsea</taxon>
        <taxon>Perkinsida</taxon>
        <taxon>Perkinsidae</taxon>
        <taxon>Perkinsus</taxon>
    </lineage>
</organism>
<dbReference type="EMBL" id="JAAPAO010000885">
    <property type="protein sequence ID" value="KAF4652777.1"/>
    <property type="molecule type" value="Genomic_DNA"/>
</dbReference>